<evidence type="ECO:0000256" key="1">
    <source>
        <dbReference type="SAM" id="Phobius"/>
    </source>
</evidence>
<keyword evidence="1" id="KW-1133">Transmembrane helix</keyword>
<reference evidence="2 3" key="1">
    <citation type="submission" date="2014-06" db="EMBL/GenBank/DDBJ databases">
        <title>Whole Genome Sequences of Three Symbiotic Endozoicomonas Bacteria.</title>
        <authorList>
            <person name="Neave M.J."/>
            <person name="Apprill A."/>
            <person name="Voolstra C.R."/>
        </authorList>
    </citation>
    <scope>NUCLEOTIDE SEQUENCE [LARGE SCALE GENOMIC DNA]</scope>
    <source>
        <strain evidence="2 3">DSM 22380</strain>
    </source>
</reference>
<comment type="caution">
    <text evidence="2">The sequence shown here is derived from an EMBL/GenBank/DDBJ whole genome shotgun (WGS) entry which is preliminary data.</text>
</comment>
<keyword evidence="1" id="KW-0472">Membrane</keyword>
<accession>A0A081KDP9</accession>
<dbReference type="InterPro" id="IPR018729">
    <property type="entry name" value="DUF2269_transmembrane"/>
</dbReference>
<keyword evidence="1" id="KW-0812">Transmembrane</keyword>
<dbReference type="AlphaFoldDB" id="A0A081KDP9"/>
<keyword evidence="3" id="KW-1185">Reference proteome</keyword>
<sequence>MEYYFYLKLIHILSSTVLFGTGLGSAFYMWRADRSGDVSIIAMVAKNVVFADWLFTTLTIIIQPLTGVLMIYLSGYPFSAHWLLVSQVLYIFIGLCWIPVVFIQLKVAALAEQALLGSRLLMTEWSYRHRRLMNWWYGLGVLAFIATIAVFYFMVFKPFTLF</sequence>
<evidence type="ECO:0000313" key="3">
    <source>
        <dbReference type="Proteomes" id="UP000027997"/>
    </source>
</evidence>
<dbReference type="STRING" id="305900.GV64_17410"/>
<dbReference type="Pfam" id="PF10027">
    <property type="entry name" value="DUF2269"/>
    <property type="match status" value="1"/>
</dbReference>
<feature type="transmembrane region" description="Helical" evidence="1">
    <location>
        <begin position="132"/>
        <end position="155"/>
    </location>
</feature>
<dbReference type="eggNOG" id="COG5528">
    <property type="taxonomic scope" value="Bacteria"/>
</dbReference>
<dbReference type="Proteomes" id="UP000027997">
    <property type="component" value="Unassembled WGS sequence"/>
</dbReference>
<proteinExistence type="predicted"/>
<feature type="transmembrane region" description="Helical" evidence="1">
    <location>
        <begin position="50"/>
        <end position="73"/>
    </location>
</feature>
<feature type="transmembrane region" description="Helical" evidence="1">
    <location>
        <begin position="6"/>
        <end position="30"/>
    </location>
</feature>
<organism evidence="2 3">
    <name type="scientific">Endozoicomonas elysicola</name>
    <dbReference type="NCBI Taxonomy" id="305900"/>
    <lineage>
        <taxon>Bacteria</taxon>
        <taxon>Pseudomonadati</taxon>
        <taxon>Pseudomonadota</taxon>
        <taxon>Gammaproteobacteria</taxon>
        <taxon>Oceanospirillales</taxon>
        <taxon>Endozoicomonadaceae</taxon>
        <taxon>Endozoicomonas</taxon>
    </lineage>
</organism>
<evidence type="ECO:0000313" key="2">
    <source>
        <dbReference type="EMBL" id="KEI72275.1"/>
    </source>
</evidence>
<feature type="transmembrane region" description="Helical" evidence="1">
    <location>
        <begin position="88"/>
        <end position="111"/>
    </location>
</feature>
<gene>
    <name evidence="2" type="ORF">GV64_17410</name>
</gene>
<protein>
    <submittedName>
        <fullName evidence="2">Membrane protein</fullName>
    </submittedName>
</protein>
<dbReference type="EMBL" id="JOJP01000001">
    <property type="protein sequence ID" value="KEI72275.1"/>
    <property type="molecule type" value="Genomic_DNA"/>
</dbReference>
<name>A0A081KDP9_9GAMM</name>
<dbReference type="RefSeq" id="WP_026258438.1">
    <property type="nucleotide sequence ID" value="NZ_JOJP01000001.1"/>
</dbReference>